<dbReference type="PANTHER" id="PTHR11606">
    <property type="entry name" value="GLUTAMATE DEHYDROGENASE"/>
    <property type="match status" value="1"/>
</dbReference>
<reference evidence="11" key="1">
    <citation type="submission" date="2016-10" db="EMBL/GenBank/DDBJ databases">
        <authorList>
            <person name="Varghese N."/>
            <person name="Submissions S."/>
        </authorList>
    </citation>
    <scope>NUCLEOTIDE SEQUENCE [LARGE SCALE GENOMIC DNA]</scope>
    <source>
        <strain evidence="11">CGMCC 1.8895</strain>
    </source>
</reference>
<protein>
    <recommendedName>
        <fullName evidence="2 4">Glutamate dehydrogenase</fullName>
    </recommendedName>
</protein>
<dbReference type="InterPro" id="IPR014362">
    <property type="entry name" value="Glu_DH"/>
</dbReference>
<feature type="active site" description="Proton donor" evidence="5">
    <location>
        <position position="106"/>
    </location>
</feature>
<organism evidence="10 11">
    <name type="scientific">Lacicoccus qingdaonensis</name>
    <dbReference type="NCBI Taxonomy" id="576118"/>
    <lineage>
        <taxon>Bacteria</taxon>
        <taxon>Bacillati</taxon>
        <taxon>Bacillota</taxon>
        <taxon>Bacilli</taxon>
        <taxon>Bacillales</taxon>
        <taxon>Salinicoccaceae</taxon>
        <taxon>Lacicoccus</taxon>
    </lineage>
</organism>
<dbReference type="GO" id="GO:0006538">
    <property type="term" value="P:L-glutamate catabolic process"/>
    <property type="evidence" value="ECO:0007669"/>
    <property type="project" value="TreeGrafter"/>
</dbReference>
<dbReference type="GO" id="GO:0000166">
    <property type="term" value="F:nucleotide binding"/>
    <property type="evidence" value="ECO:0007669"/>
    <property type="project" value="UniProtKB-KW"/>
</dbReference>
<dbReference type="AlphaFoldDB" id="A0A1G9EDY9"/>
<gene>
    <name evidence="10" type="ORF">SAMN05216216_10864</name>
</gene>
<dbReference type="CDD" id="cd01076">
    <property type="entry name" value="NAD_bind_1_Glu_DH"/>
    <property type="match status" value="1"/>
</dbReference>
<evidence type="ECO:0000256" key="1">
    <source>
        <dbReference type="ARBA" id="ARBA00006382"/>
    </source>
</evidence>
<dbReference type="Gene3D" id="3.40.50.720">
    <property type="entry name" value="NAD(P)-binding Rossmann-like Domain"/>
    <property type="match status" value="1"/>
</dbReference>
<feature type="domain" description="Glutamate/phenylalanine/leucine/valine/L-tryptophan dehydrogenase C-terminal" evidence="9">
    <location>
        <begin position="183"/>
        <end position="413"/>
    </location>
</feature>
<dbReference type="PROSITE" id="PS00074">
    <property type="entry name" value="GLFV_DEHYDROGENASE"/>
    <property type="match status" value="1"/>
</dbReference>
<feature type="binding site" evidence="6">
    <location>
        <position position="349"/>
    </location>
    <ligand>
        <name>substrate</name>
    </ligand>
</feature>
<dbReference type="STRING" id="576118.SAMN05216216_10864"/>
<feature type="binding site" evidence="6">
    <location>
        <position position="221"/>
    </location>
    <ligand>
        <name>NAD(+)</name>
        <dbReference type="ChEBI" id="CHEBI:57540"/>
    </ligand>
</feature>
<dbReference type="InterPro" id="IPR046346">
    <property type="entry name" value="Aminoacid_DH-like_N_sf"/>
</dbReference>
<dbReference type="FunFam" id="3.40.50.10860:FF:000003">
    <property type="entry name" value="Glutamate dehydrogenase"/>
    <property type="match status" value="1"/>
</dbReference>
<feature type="binding site" evidence="6">
    <location>
        <position position="190"/>
    </location>
    <ligand>
        <name>NAD(+)</name>
        <dbReference type="ChEBI" id="CHEBI:57540"/>
    </ligand>
</feature>
<evidence type="ECO:0000256" key="6">
    <source>
        <dbReference type="PIRSR" id="PIRSR000185-2"/>
    </source>
</evidence>
<evidence type="ECO:0000256" key="7">
    <source>
        <dbReference type="PIRSR" id="PIRSR000185-3"/>
    </source>
</evidence>
<proteinExistence type="inferred from homology"/>
<keyword evidence="6" id="KW-0547">Nucleotide-binding</keyword>
<dbReference type="PIRSF" id="PIRSF000185">
    <property type="entry name" value="Glu_DH"/>
    <property type="match status" value="1"/>
</dbReference>
<evidence type="ECO:0000313" key="11">
    <source>
        <dbReference type="Proteomes" id="UP000199008"/>
    </source>
</evidence>
<keyword evidence="6" id="KW-0520">NAD</keyword>
<dbReference type="InterPro" id="IPR006097">
    <property type="entry name" value="Glu/Leu/Phe/Val/Trp_DH_dimer"/>
</dbReference>
<evidence type="ECO:0000256" key="5">
    <source>
        <dbReference type="PIRSR" id="PIRSR000185-1"/>
    </source>
</evidence>
<dbReference type="RefSeq" id="WP_092985828.1">
    <property type="nucleotide sequence ID" value="NZ_FNFY01000008.1"/>
</dbReference>
<dbReference type="Pfam" id="PF02812">
    <property type="entry name" value="ELFV_dehydrog_N"/>
    <property type="match status" value="1"/>
</dbReference>
<dbReference type="InterPro" id="IPR006096">
    <property type="entry name" value="Glu/Leu/Phe/Val/Trp_DH_C"/>
</dbReference>
<dbReference type="InterPro" id="IPR033922">
    <property type="entry name" value="NAD_bind_Glu_DH"/>
</dbReference>
<feature type="site" description="Important for catalysis" evidence="7">
    <location>
        <position position="146"/>
    </location>
</feature>
<dbReference type="Gene3D" id="3.40.50.10860">
    <property type="entry name" value="Leucine Dehydrogenase, chain A, domain 1"/>
    <property type="match status" value="1"/>
</dbReference>
<dbReference type="InterPro" id="IPR033524">
    <property type="entry name" value="Glu/Leu/Phe/Val_DH_AS"/>
</dbReference>
<dbReference type="Proteomes" id="UP000199008">
    <property type="component" value="Unassembled WGS sequence"/>
</dbReference>
<dbReference type="SUPFAM" id="SSF51735">
    <property type="entry name" value="NAD(P)-binding Rossmann-fold domains"/>
    <property type="match status" value="1"/>
</dbReference>
<feature type="binding site" evidence="6">
    <location>
        <position position="70"/>
    </location>
    <ligand>
        <name>substrate</name>
    </ligand>
</feature>
<keyword evidence="3 4" id="KW-0560">Oxidoreductase</keyword>
<dbReference type="EMBL" id="FNFY01000008">
    <property type="protein sequence ID" value="SDK74359.1"/>
    <property type="molecule type" value="Genomic_DNA"/>
</dbReference>
<feature type="binding site" evidence="6">
    <location>
        <position position="94"/>
    </location>
    <ligand>
        <name>substrate</name>
    </ligand>
</feature>
<evidence type="ECO:0000256" key="2">
    <source>
        <dbReference type="ARBA" id="ARBA00012896"/>
    </source>
</evidence>
<dbReference type="SUPFAM" id="SSF53223">
    <property type="entry name" value="Aminoacid dehydrogenase-like, N-terminal domain"/>
    <property type="match status" value="1"/>
</dbReference>
<evidence type="ECO:0000256" key="4">
    <source>
        <dbReference type="PIRNR" id="PIRNR000185"/>
    </source>
</evidence>
<keyword evidence="11" id="KW-1185">Reference proteome</keyword>
<dbReference type="PANTHER" id="PTHR11606:SF13">
    <property type="entry name" value="GLUTAMATE DEHYDROGENASE 1, MITOCHONDRIAL"/>
    <property type="match status" value="1"/>
</dbReference>
<dbReference type="SMART" id="SM00839">
    <property type="entry name" value="ELFV_dehydrog"/>
    <property type="match status" value="1"/>
</dbReference>
<comment type="similarity">
    <text evidence="1 4 8">Belongs to the Glu/Leu/Phe/Val dehydrogenases family.</text>
</comment>
<dbReference type="PRINTS" id="PR00082">
    <property type="entry name" value="GLFDHDRGNASE"/>
</dbReference>
<sequence>MAETSNLIQSTQKILHKALDMLGYDEGMFDLIKEPSRVLTVRIPVRMDDGSVKVFTGYRAQHSDAAGPTKGGIRFHPDVDRDEVIALSMWMTLKAGIVNLPYGGGKGGVICNPKEMSQRELEGVSRGYIRAISQFVGPLKDIPAPDVYTNAQVMSWMLDEYSMKHSDNPLEFITGKPLALGGSKGRSTATAMGAVMVIKKALEKRNIKMEDARVAVQGFGNAGSFISKILHDEGAKIVAVSRSTRGLYDENGLDIDYIIENKDKTPDIAEDLGAKVLTNPELLEIDCDILVPAAIANQITEENADRIQADIIVEAANGPTTEKATEMLTEKGKLIVPDVLASAGGVTVSYFEWVQNKTGYYWEDDEIQELLEEKMNKSFDEIYDFHETRQVDMRLAAYVIGIRKTAEAIRYRNWA</sequence>
<evidence type="ECO:0000259" key="9">
    <source>
        <dbReference type="SMART" id="SM00839"/>
    </source>
</evidence>
<evidence type="ECO:0000256" key="3">
    <source>
        <dbReference type="ARBA" id="ARBA00023002"/>
    </source>
</evidence>
<name>A0A1G9EDY9_9BACL</name>
<dbReference type="OrthoDB" id="9803297at2"/>
<dbReference type="Pfam" id="PF00208">
    <property type="entry name" value="ELFV_dehydrog"/>
    <property type="match status" value="1"/>
</dbReference>
<evidence type="ECO:0000256" key="8">
    <source>
        <dbReference type="RuleBase" id="RU004417"/>
    </source>
</evidence>
<dbReference type="GO" id="GO:0004352">
    <property type="term" value="F:glutamate dehydrogenase (NAD+) activity"/>
    <property type="evidence" value="ECO:0007669"/>
    <property type="project" value="TreeGrafter"/>
</dbReference>
<dbReference type="InterPro" id="IPR006095">
    <property type="entry name" value="Glu/Leu/Phe/Val/Trp_DH"/>
</dbReference>
<accession>A0A1G9EDY9</accession>
<evidence type="ECO:0000313" key="10">
    <source>
        <dbReference type="EMBL" id="SDK74359.1"/>
    </source>
</evidence>
<dbReference type="InterPro" id="IPR036291">
    <property type="entry name" value="NAD(P)-bd_dom_sf"/>
</dbReference>